<sequence length="126" mass="13884">MKNKKSLVLLLALGLIFAGCKDEAPKNVSSEKSVVIKSEEQIKDESVTDNFYKLVEDANKDLTDEEKTFLANLLKNIEDKNSEYLSKILAGPLKDQVGGNLRVLTKKLAPVDLAGPILSIRKIKKG</sequence>
<protein>
    <recommendedName>
        <fullName evidence="4">Lipoprotein</fullName>
    </recommendedName>
</protein>
<gene>
    <name evidence="2" type="ORF">HMPREF0072_1105</name>
</gene>
<comment type="caution">
    <text evidence="2">The sequence shown here is derived from an EMBL/GenBank/DDBJ whole genome shotgun (WGS) entry which is preliminary data.</text>
</comment>
<name>C2BFI5_9FIRM</name>
<evidence type="ECO:0000313" key="2">
    <source>
        <dbReference type="EMBL" id="EEI86272.1"/>
    </source>
</evidence>
<dbReference type="Proteomes" id="UP000005984">
    <property type="component" value="Unassembled WGS sequence"/>
</dbReference>
<dbReference type="PROSITE" id="PS51257">
    <property type="entry name" value="PROKAR_LIPOPROTEIN"/>
    <property type="match status" value="1"/>
</dbReference>
<feature type="signal peptide" evidence="1">
    <location>
        <begin position="1"/>
        <end position="20"/>
    </location>
</feature>
<proteinExistence type="predicted"/>
<evidence type="ECO:0000256" key="1">
    <source>
        <dbReference type="SAM" id="SignalP"/>
    </source>
</evidence>
<dbReference type="RefSeq" id="WP_004827172.1">
    <property type="nucleotide sequence ID" value="NZ_GG666044.1"/>
</dbReference>
<dbReference type="HOGENOM" id="CLU_1976945_0_0_9"/>
<feature type="chain" id="PRO_5038936047" description="Lipoprotein" evidence="1">
    <location>
        <begin position="21"/>
        <end position="126"/>
    </location>
</feature>
<evidence type="ECO:0008006" key="4">
    <source>
        <dbReference type="Google" id="ProtNLM"/>
    </source>
</evidence>
<dbReference type="AlphaFoldDB" id="C2BFI5"/>
<accession>C2BFI5</accession>
<keyword evidence="1" id="KW-0732">Signal</keyword>
<reference evidence="2 3" key="1">
    <citation type="submission" date="2008-10" db="EMBL/GenBank/DDBJ databases">
        <authorList>
            <person name="Qin X."/>
            <person name="Bachman B."/>
            <person name="Battles P."/>
            <person name="Bell A."/>
            <person name="Bess C."/>
            <person name="Bickham C."/>
            <person name="Chaboub L."/>
            <person name="Chen D."/>
            <person name="Coyle M."/>
            <person name="Deiros D.R."/>
            <person name="Dinh H."/>
            <person name="Forbes L."/>
            <person name="Fowler G."/>
            <person name="Francisco L."/>
            <person name="Fu Q."/>
            <person name="Gubbala S."/>
            <person name="Hale W."/>
            <person name="Han Y."/>
            <person name="Hemphill L."/>
            <person name="Highlander S.K."/>
            <person name="Hirani K."/>
            <person name="Hogues M."/>
            <person name="Jackson L."/>
            <person name="Jakkamsetti A."/>
            <person name="Javaid M."/>
            <person name="Jiang H."/>
            <person name="Korchina V."/>
            <person name="Kovar C."/>
            <person name="Lara F."/>
            <person name="Lee S."/>
            <person name="Mata R."/>
            <person name="Mathew T."/>
            <person name="Moen C."/>
            <person name="Morales K."/>
            <person name="Munidasa M."/>
            <person name="Nazareth L."/>
            <person name="Ngo R."/>
            <person name="Nguyen L."/>
            <person name="Okwuonu G."/>
            <person name="Ongeri F."/>
            <person name="Patil S."/>
            <person name="Petrosino J."/>
            <person name="Pham C."/>
            <person name="Pham P."/>
            <person name="Pu L.-L."/>
            <person name="Puazo M."/>
            <person name="Raj R."/>
            <person name="Reid J."/>
            <person name="Rouhana J."/>
            <person name="Saada N."/>
            <person name="Shang Y."/>
            <person name="Simmons D."/>
            <person name="Thornton R."/>
            <person name="Warren J."/>
            <person name="Weissenberger G."/>
            <person name="Zhang J."/>
            <person name="Zhang L."/>
            <person name="Zhou C."/>
            <person name="Zhu D."/>
            <person name="Muzny D."/>
            <person name="Worley K."/>
            <person name="Gibbs R."/>
        </authorList>
    </citation>
    <scope>NUCLEOTIDE SEQUENCE [LARGE SCALE GENOMIC DNA]</scope>
    <source>
        <strain evidence="2 3">ATCC 51172</strain>
    </source>
</reference>
<keyword evidence="3" id="KW-1185">Reference proteome</keyword>
<organism evidence="2 3">
    <name type="scientific">Anaerococcus lactolyticus ATCC 51172</name>
    <dbReference type="NCBI Taxonomy" id="525254"/>
    <lineage>
        <taxon>Bacteria</taxon>
        <taxon>Bacillati</taxon>
        <taxon>Bacillota</taxon>
        <taxon>Tissierellia</taxon>
        <taxon>Tissierellales</taxon>
        <taxon>Peptoniphilaceae</taxon>
        <taxon>Anaerococcus</taxon>
    </lineage>
</organism>
<evidence type="ECO:0000313" key="3">
    <source>
        <dbReference type="Proteomes" id="UP000005984"/>
    </source>
</evidence>
<dbReference type="EMBL" id="ABYO01000196">
    <property type="protein sequence ID" value="EEI86272.1"/>
    <property type="molecule type" value="Genomic_DNA"/>
</dbReference>